<evidence type="ECO:0000313" key="3">
    <source>
        <dbReference type="Proteomes" id="UP000317421"/>
    </source>
</evidence>
<reference evidence="2 3" key="1">
    <citation type="submission" date="2019-02" db="EMBL/GenBank/DDBJ databases">
        <title>Deep-cultivation of Planctomycetes and their phenomic and genomic characterization uncovers novel biology.</title>
        <authorList>
            <person name="Wiegand S."/>
            <person name="Jogler M."/>
            <person name="Boedeker C."/>
            <person name="Pinto D."/>
            <person name="Vollmers J."/>
            <person name="Rivas-Marin E."/>
            <person name="Kohn T."/>
            <person name="Peeters S.H."/>
            <person name="Heuer A."/>
            <person name="Rast P."/>
            <person name="Oberbeckmann S."/>
            <person name="Bunk B."/>
            <person name="Jeske O."/>
            <person name="Meyerdierks A."/>
            <person name="Storesund J.E."/>
            <person name="Kallscheuer N."/>
            <person name="Luecker S."/>
            <person name="Lage O.M."/>
            <person name="Pohl T."/>
            <person name="Merkel B.J."/>
            <person name="Hornburger P."/>
            <person name="Mueller R.-W."/>
            <person name="Bruemmer F."/>
            <person name="Labrenz M."/>
            <person name="Spormann A.M."/>
            <person name="Op Den Camp H."/>
            <person name="Overmann J."/>
            <person name="Amann R."/>
            <person name="Jetten M.S.M."/>
            <person name="Mascher T."/>
            <person name="Medema M.H."/>
            <person name="Devos D.P."/>
            <person name="Kaster A.-K."/>
            <person name="Ovreas L."/>
            <person name="Rohde M."/>
            <person name="Galperin M.Y."/>
            <person name="Jogler C."/>
        </authorList>
    </citation>
    <scope>NUCLEOTIDE SEQUENCE [LARGE SCALE GENOMIC DNA]</scope>
    <source>
        <strain evidence="2 3">Pla108</strain>
    </source>
</reference>
<proteinExistence type="predicted"/>
<organism evidence="2 3">
    <name type="scientific">Botrimarina colliarenosi</name>
    <dbReference type="NCBI Taxonomy" id="2528001"/>
    <lineage>
        <taxon>Bacteria</taxon>
        <taxon>Pseudomonadati</taxon>
        <taxon>Planctomycetota</taxon>
        <taxon>Planctomycetia</taxon>
        <taxon>Pirellulales</taxon>
        <taxon>Lacipirellulaceae</taxon>
        <taxon>Botrimarina</taxon>
    </lineage>
</organism>
<accession>A0A5C6A8Q7</accession>
<dbReference type="RefSeq" id="WP_146446239.1">
    <property type="nucleotide sequence ID" value="NZ_SJPR01000005.1"/>
</dbReference>
<protein>
    <submittedName>
        <fullName evidence="2">Uncharacterized protein</fullName>
    </submittedName>
</protein>
<dbReference type="OrthoDB" id="6684398at2"/>
<dbReference type="EMBL" id="SJPR01000005">
    <property type="protein sequence ID" value="TWT95401.1"/>
    <property type="molecule type" value="Genomic_DNA"/>
</dbReference>
<sequence length="187" mass="21487">MTDHIPNTPKQATKYSITAAHRITGKSRTTIQKHLKQGRLSATEGPDGAKLIDASELIRVYADECDFSRVEGVETPEQNRPDVISSVRTDLHSLKEKLDILQEERRREREQLQSQIEHLQEALKLAQEGHNRATLLLENRSGGGDWREAFVKLKRQVEQRETQSVAKAKEEARQEIFSKPWWRALRG</sequence>
<name>A0A5C6A8Q7_9BACT</name>
<keyword evidence="1" id="KW-0175">Coiled coil</keyword>
<evidence type="ECO:0000256" key="1">
    <source>
        <dbReference type="SAM" id="Coils"/>
    </source>
</evidence>
<dbReference type="Proteomes" id="UP000317421">
    <property type="component" value="Unassembled WGS sequence"/>
</dbReference>
<comment type="caution">
    <text evidence="2">The sequence shown here is derived from an EMBL/GenBank/DDBJ whole genome shotgun (WGS) entry which is preliminary data.</text>
</comment>
<gene>
    <name evidence="2" type="ORF">Pla108_35490</name>
</gene>
<keyword evidence="3" id="KW-1185">Reference proteome</keyword>
<evidence type="ECO:0000313" key="2">
    <source>
        <dbReference type="EMBL" id="TWT95401.1"/>
    </source>
</evidence>
<dbReference type="AlphaFoldDB" id="A0A5C6A8Q7"/>
<feature type="coiled-coil region" evidence="1">
    <location>
        <begin position="84"/>
        <end position="129"/>
    </location>
</feature>